<evidence type="ECO:0000313" key="4">
    <source>
        <dbReference type="EMBL" id="KAI5321731.1"/>
    </source>
</evidence>
<dbReference type="InterPro" id="IPR007122">
    <property type="entry name" value="Villin/Gelsolin"/>
</dbReference>
<feature type="region of interest" description="Disordered" evidence="2">
    <location>
        <begin position="689"/>
        <end position="728"/>
    </location>
</feature>
<dbReference type="Pfam" id="PF02209">
    <property type="entry name" value="VHP"/>
    <property type="match status" value="1"/>
</dbReference>
<gene>
    <name evidence="4" type="ORF">L3X38_030802</name>
</gene>
<evidence type="ECO:0000256" key="1">
    <source>
        <dbReference type="ARBA" id="ARBA00022467"/>
    </source>
</evidence>
<dbReference type="CDD" id="cd11289">
    <property type="entry name" value="gelsolin_S2_like"/>
    <property type="match status" value="1"/>
</dbReference>
<dbReference type="CDD" id="cd11291">
    <property type="entry name" value="gelsolin_S6_like"/>
    <property type="match status" value="1"/>
</dbReference>
<dbReference type="EMBL" id="JAJFAZ020000006">
    <property type="protein sequence ID" value="KAI5321731.1"/>
    <property type="molecule type" value="Genomic_DNA"/>
</dbReference>
<dbReference type="InterPro" id="IPR003128">
    <property type="entry name" value="Villin_headpiece"/>
</dbReference>
<comment type="caution">
    <text evidence="4">The sequence shown here is derived from an EMBL/GenBank/DDBJ whole genome shotgun (WGS) entry which is preliminary data.</text>
</comment>
<dbReference type="PANTHER" id="PTHR11977:SF25">
    <property type="entry name" value="VILLIN-1"/>
    <property type="match status" value="1"/>
</dbReference>
<dbReference type="PRINTS" id="PR00597">
    <property type="entry name" value="GELSOLIN"/>
</dbReference>
<dbReference type="CDD" id="cd11292">
    <property type="entry name" value="gelsolin_S3_like"/>
    <property type="match status" value="1"/>
</dbReference>
<dbReference type="GO" id="GO:0007015">
    <property type="term" value="P:actin filament organization"/>
    <property type="evidence" value="ECO:0007669"/>
    <property type="project" value="UniProtKB-ARBA"/>
</dbReference>
<sequence length="795" mass="88841">MSIYAKDTDPAFQAAGAKLGLEIWCVENLKLVSVPKSSHGRFYSGSAYVILNTVLPKSGLPQHDIHYWLGHDTNKVDSALASDKALELDAALGSCTVQYRELQGQETGKFLSYFKPCIIPIEGVYASQKEHLNGETYKVSLLACKGDHVVHVKEVPFSRSSLNHSDVFILDTASKIFLFSGCNSSIQERAKALEVVQYIKENKHRANCEVATVEDGKFVGDPEVGEFWSLFGGYAPIPQDPPSSVQKQPDTPFVKLSWISTQGKLHACQTDSLSKEMLETDKCYMVDCDSEIFVWMGKHTSVTERKTSISAAEDFLRNQGRSAGTHSTFITEGLEPAKFRSYFDNWPQTVETKLYEEGRGKVAAMFKQQGYEVKELPDEEDIQPFIDCRGTLKVWRVDCEKLSLLPASEERKIFSGDCYVVQYTYLGNERSENLFYAWLGCGSVMEDRKDAMSHLNAIVDSTRGNPVLYTLVCLEHIFHFWNALGGKADYARAKEIKGYIEDPHLFMLSTTEGDFKVKEIYNFTQDDLTTEDVLVLDCHTEIHVWIGCHSNVRSKQQALTLGLKFLETDVLVEGLSLETPIYVISEGHEPPFFTRFFEWDSSKSNMLGNSFERKLAILKGKPQQLEAPKRNSWKAYSRETTPDGLRSKSMTSNGQRSVSPASGVSVSSVTSSNNHILFSSTPINRKIFTGSSPNGSPDVSLASAGSPAAEAKLPATGGTQADGNEPREAGTNLLIYPYERLKVISKDPVAGIDITKREAYLADEEFQAQFAMTKRDFYKLAKWKQNKLKMALHLF</sequence>
<keyword evidence="5" id="KW-1185">Reference proteome</keyword>
<dbReference type="SMART" id="SM00262">
    <property type="entry name" value="GEL"/>
    <property type="match status" value="5"/>
</dbReference>
<dbReference type="Gene3D" id="1.10.950.10">
    <property type="entry name" value="Villin headpiece domain"/>
    <property type="match status" value="1"/>
</dbReference>
<dbReference type="AlphaFoldDB" id="A0AAD4VC50"/>
<dbReference type="Gene3D" id="3.40.20.10">
    <property type="entry name" value="Severin"/>
    <property type="match status" value="5"/>
</dbReference>
<keyword evidence="1" id="KW-0117">Actin capping</keyword>
<proteinExistence type="predicted"/>
<dbReference type="PANTHER" id="PTHR11977">
    <property type="entry name" value="VILLIN"/>
    <property type="match status" value="1"/>
</dbReference>
<dbReference type="Proteomes" id="UP001054821">
    <property type="component" value="Chromosome 6"/>
</dbReference>
<dbReference type="InterPro" id="IPR029006">
    <property type="entry name" value="ADF-H/Gelsolin-like_dom_sf"/>
</dbReference>
<organism evidence="4 5">
    <name type="scientific">Prunus dulcis</name>
    <name type="common">Almond</name>
    <name type="synonym">Amygdalus dulcis</name>
    <dbReference type="NCBI Taxonomy" id="3755"/>
    <lineage>
        <taxon>Eukaryota</taxon>
        <taxon>Viridiplantae</taxon>
        <taxon>Streptophyta</taxon>
        <taxon>Embryophyta</taxon>
        <taxon>Tracheophyta</taxon>
        <taxon>Spermatophyta</taxon>
        <taxon>Magnoliopsida</taxon>
        <taxon>eudicotyledons</taxon>
        <taxon>Gunneridae</taxon>
        <taxon>Pentapetalae</taxon>
        <taxon>rosids</taxon>
        <taxon>fabids</taxon>
        <taxon>Rosales</taxon>
        <taxon>Rosaceae</taxon>
        <taxon>Amygdaloideae</taxon>
        <taxon>Amygdaleae</taxon>
        <taxon>Prunus</taxon>
    </lineage>
</organism>
<dbReference type="CDD" id="cd11290">
    <property type="entry name" value="gelsolin_S1_like"/>
    <property type="match status" value="1"/>
</dbReference>
<dbReference type="SUPFAM" id="SSF55753">
    <property type="entry name" value="Actin depolymerizing proteins"/>
    <property type="match status" value="5"/>
</dbReference>
<evidence type="ECO:0000313" key="5">
    <source>
        <dbReference type="Proteomes" id="UP001054821"/>
    </source>
</evidence>
<dbReference type="GO" id="GO:0051015">
    <property type="term" value="F:actin filament binding"/>
    <property type="evidence" value="ECO:0007669"/>
    <property type="project" value="InterPro"/>
</dbReference>
<dbReference type="PROSITE" id="PS51089">
    <property type="entry name" value="HP"/>
    <property type="match status" value="1"/>
</dbReference>
<reference evidence="4 5" key="1">
    <citation type="journal article" date="2022" name="G3 (Bethesda)">
        <title>Whole-genome sequence and methylome profiling of the almond [Prunus dulcis (Mill.) D.A. Webb] cultivar 'Nonpareil'.</title>
        <authorList>
            <person name="D'Amico-Willman K.M."/>
            <person name="Ouma W.Z."/>
            <person name="Meulia T."/>
            <person name="Sideli G.M."/>
            <person name="Gradziel T.M."/>
            <person name="Fresnedo-Ramirez J."/>
        </authorList>
    </citation>
    <scope>NUCLEOTIDE SEQUENCE [LARGE SCALE GENOMIC DNA]</scope>
    <source>
        <strain evidence="4">Clone GOH B32 T37-40</strain>
    </source>
</reference>
<dbReference type="SUPFAM" id="SSF47050">
    <property type="entry name" value="VHP, Villin headpiece domain"/>
    <property type="match status" value="1"/>
</dbReference>
<dbReference type="Pfam" id="PF00626">
    <property type="entry name" value="Gelsolin"/>
    <property type="match status" value="4"/>
</dbReference>
<evidence type="ECO:0000259" key="3">
    <source>
        <dbReference type="PROSITE" id="PS51089"/>
    </source>
</evidence>
<name>A0AAD4VC50_PRUDU</name>
<feature type="region of interest" description="Disordered" evidence="2">
    <location>
        <begin position="626"/>
        <end position="665"/>
    </location>
</feature>
<dbReference type="InterPro" id="IPR007123">
    <property type="entry name" value="Gelsolin-like_dom"/>
</dbReference>
<dbReference type="GO" id="GO:0051693">
    <property type="term" value="P:actin filament capping"/>
    <property type="evidence" value="ECO:0007669"/>
    <property type="project" value="UniProtKB-KW"/>
</dbReference>
<protein>
    <recommendedName>
        <fullName evidence="3">HP domain-containing protein</fullName>
    </recommendedName>
</protein>
<accession>A0AAD4VC50</accession>
<feature type="domain" description="HP" evidence="3">
    <location>
        <begin position="730"/>
        <end position="795"/>
    </location>
</feature>
<dbReference type="InterPro" id="IPR036886">
    <property type="entry name" value="Villin_headpiece_dom_sf"/>
</dbReference>
<dbReference type="SMART" id="SM00153">
    <property type="entry name" value="VHP"/>
    <property type="match status" value="1"/>
</dbReference>
<evidence type="ECO:0000256" key="2">
    <source>
        <dbReference type="SAM" id="MobiDB-lite"/>
    </source>
</evidence>